<protein>
    <submittedName>
        <fullName evidence="4">Discoidin domain-containing protein</fullName>
    </submittedName>
</protein>
<keyword evidence="5" id="KW-1185">Reference proteome</keyword>
<accession>A0A934S5N7</accession>
<organism evidence="4 5">
    <name type="scientific">Luteolibacter pohnpeiensis</name>
    <dbReference type="NCBI Taxonomy" id="454153"/>
    <lineage>
        <taxon>Bacteria</taxon>
        <taxon>Pseudomonadati</taxon>
        <taxon>Verrucomicrobiota</taxon>
        <taxon>Verrucomicrobiia</taxon>
        <taxon>Verrucomicrobiales</taxon>
        <taxon>Verrucomicrobiaceae</taxon>
        <taxon>Luteolibacter</taxon>
    </lineage>
</organism>
<dbReference type="RefSeq" id="WP_200267222.1">
    <property type="nucleotide sequence ID" value="NZ_JAENIJ010000003.1"/>
</dbReference>
<proteinExistence type="predicted"/>
<name>A0A934S5N7_9BACT</name>
<evidence type="ECO:0000313" key="5">
    <source>
        <dbReference type="Proteomes" id="UP000603141"/>
    </source>
</evidence>
<dbReference type="InterPro" id="IPR013425">
    <property type="entry name" value="Autotrns_rpt"/>
</dbReference>
<reference evidence="4" key="1">
    <citation type="submission" date="2021-01" db="EMBL/GenBank/DDBJ databases">
        <title>Modified the classification status of verrucomicrobia.</title>
        <authorList>
            <person name="Feng X."/>
        </authorList>
    </citation>
    <scope>NUCLEOTIDE SEQUENCE</scope>
    <source>
        <strain evidence="4">KCTC 22041</strain>
    </source>
</reference>
<dbReference type="SUPFAM" id="SSF49785">
    <property type="entry name" value="Galactose-binding domain-like"/>
    <property type="match status" value="1"/>
</dbReference>
<dbReference type="Gene3D" id="2.60.120.260">
    <property type="entry name" value="Galactose-binding domain-like"/>
    <property type="match status" value="1"/>
</dbReference>
<comment type="caution">
    <text evidence="4">The sequence shown here is derived from an EMBL/GenBank/DDBJ whole genome shotgun (WGS) entry which is preliminary data.</text>
</comment>
<sequence length="794" mass="82839">MKSKNRIVLLFTLSSFVITTGFSSAQTNHTWNGTDGDYLTPANWTPATAPSATDPVAISAGTVTTTTELSRAAETTLSGGILQVTGVNFLNATDAAATLTINSGELQHSGAFFVGASNLEGKIVQNGGTLTSTVSDGWYLSQNEGSNGTYELNGGTLNVIDNSTNIDEEIQIGIQANSDLFHLNGGIANFSAATTGRRFYVSRNATLKIDSGTLNADAFQYFIIGRQSATNTLSKMEVNGGDINLTNTTGALIVGAGNGGVLNFNGGTLHTNNGSMWLGDGSAAGTVNQTGGEIDLGTSNMTLSRQNSGTYQMSGGHLSLGSIVVGSGTYPQFALQGGEVVLTGDQRSIVDESWFYALAPVEATYDEASNTTTLSATKPTGKESTYRYYRFTTTRLRDRFSTAIQFSEFEFLHNGQLVNLNGVTVDNGGATTPDAEGPANVIDGDVTTKWYQGVNGPLVFDFGTATAIDGYRFVTANDYPDRDPQRWTLEGSSDGLTWNVIDRVISDYPMTTNRRVETLDIPLPTDVPEEPALTSLDWIGDKSSVWDDGLNNWFADSATAWVDEVDAIFGEQGTSKAITINGTVVPSLLEFNAAGYSISGGSFSLDSGVIDTNYDATINSVITGSAEIRKGGDGILELTGQNTFTGKTNVRSGTLLFTGSASSTGNGGLLMANETGAKTILEMNSTGSLTYSGSALIGNATDSVGIFHQTNGTVTSGTSGAYFTVGNGSNAYAEFRLDGGTFNASTSGPSGIRIGFGGSYGSLVQTGGTLNCPRYLAIGSATGTGMASFLSGNA</sequence>
<dbReference type="AlphaFoldDB" id="A0A934S5N7"/>
<feature type="signal peptide" evidence="2">
    <location>
        <begin position="1"/>
        <end position="25"/>
    </location>
</feature>
<dbReference type="InterPro" id="IPR008979">
    <property type="entry name" value="Galactose-bd-like_sf"/>
</dbReference>
<dbReference type="Pfam" id="PF00754">
    <property type="entry name" value="F5_F8_type_C"/>
    <property type="match status" value="1"/>
</dbReference>
<feature type="chain" id="PRO_5038057171" evidence="2">
    <location>
        <begin position="26"/>
        <end position="794"/>
    </location>
</feature>
<gene>
    <name evidence="4" type="ORF">JIN85_02275</name>
</gene>
<feature type="non-terminal residue" evidence="4">
    <location>
        <position position="794"/>
    </location>
</feature>
<feature type="domain" description="F5/8 type C" evidence="3">
    <location>
        <begin position="435"/>
        <end position="506"/>
    </location>
</feature>
<dbReference type="Pfam" id="PF12951">
    <property type="entry name" value="PATR"/>
    <property type="match status" value="1"/>
</dbReference>
<dbReference type="NCBIfam" id="TIGR02601">
    <property type="entry name" value="autotrns_rpt"/>
    <property type="match status" value="1"/>
</dbReference>
<evidence type="ECO:0000256" key="1">
    <source>
        <dbReference type="ARBA" id="ARBA00022729"/>
    </source>
</evidence>
<evidence type="ECO:0000259" key="3">
    <source>
        <dbReference type="Pfam" id="PF00754"/>
    </source>
</evidence>
<keyword evidence="1 2" id="KW-0732">Signal</keyword>
<evidence type="ECO:0000256" key="2">
    <source>
        <dbReference type="SAM" id="SignalP"/>
    </source>
</evidence>
<evidence type="ECO:0000313" key="4">
    <source>
        <dbReference type="EMBL" id="MBK1881221.1"/>
    </source>
</evidence>
<dbReference type="InterPro" id="IPR000421">
    <property type="entry name" value="FA58C"/>
</dbReference>
<dbReference type="EMBL" id="JAENIJ010000003">
    <property type="protein sequence ID" value="MBK1881221.1"/>
    <property type="molecule type" value="Genomic_DNA"/>
</dbReference>
<dbReference type="Proteomes" id="UP000603141">
    <property type="component" value="Unassembled WGS sequence"/>
</dbReference>